<protein>
    <submittedName>
        <fullName evidence="2">Uncharacterized protein</fullName>
    </submittedName>
</protein>
<evidence type="ECO:0000313" key="2">
    <source>
        <dbReference type="EMBL" id="TVU22051.1"/>
    </source>
</evidence>
<feature type="non-terminal residue" evidence="2">
    <location>
        <position position="1"/>
    </location>
</feature>
<sequence length="72" mass="7688">MNMKILPARRGRSQDGSRNTMALTVSGNKPPGAGPLRRTGEAEERRPSSTGPSPKMQSGKEGGRLFGTQDHP</sequence>
<dbReference type="Proteomes" id="UP000324897">
    <property type="component" value="Unassembled WGS sequence"/>
</dbReference>
<organism evidence="2 3">
    <name type="scientific">Eragrostis curvula</name>
    <name type="common">weeping love grass</name>
    <dbReference type="NCBI Taxonomy" id="38414"/>
    <lineage>
        <taxon>Eukaryota</taxon>
        <taxon>Viridiplantae</taxon>
        <taxon>Streptophyta</taxon>
        <taxon>Embryophyta</taxon>
        <taxon>Tracheophyta</taxon>
        <taxon>Spermatophyta</taxon>
        <taxon>Magnoliopsida</taxon>
        <taxon>Liliopsida</taxon>
        <taxon>Poales</taxon>
        <taxon>Poaceae</taxon>
        <taxon>PACMAD clade</taxon>
        <taxon>Chloridoideae</taxon>
        <taxon>Eragrostideae</taxon>
        <taxon>Eragrostidinae</taxon>
        <taxon>Eragrostis</taxon>
    </lineage>
</organism>
<feature type="region of interest" description="Disordered" evidence="1">
    <location>
        <begin position="1"/>
        <end position="72"/>
    </location>
</feature>
<reference evidence="2 3" key="1">
    <citation type="journal article" date="2019" name="Sci. Rep.">
        <title>A high-quality genome of Eragrostis curvula grass provides insights into Poaceae evolution and supports new strategies to enhance forage quality.</title>
        <authorList>
            <person name="Carballo J."/>
            <person name="Santos B.A.C.M."/>
            <person name="Zappacosta D."/>
            <person name="Garbus I."/>
            <person name="Selva J.P."/>
            <person name="Gallo C.A."/>
            <person name="Diaz A."/>
            <person name="Albertini E."/>
            <person name="Caccamo M."/>
            <person name="Echenique V."/>
        </authorList>
    </citation>
    <scope>NUCLEOTIDE SEQUENCE [LARGE SCALE GENOMIC DNA]</scope>
    <source>
        <strain evidence="3">cv. Victoria</strain>
        <tissue evidence="2">Leaf</tissue>
    </source>
</reference>
<keyword evidence="3" id="KW-1185">Reference proteome</keyword>
<dbReference type="EMBL" id="RWGY01000026">
    <property type="protein sequence ID" value="TVU22051.1"/>
    <property type="molecule type" value="Genomic_DNA"/>
</dbReference>
<feature type="compositionally biased region" description="Polar residues" evidence="1">
    <location>
        <begin position="14"/>
        <end position="27"/>
    </location>
</feature>
<gene>
    <name evidence="2" type="ORF">EJB05_31727</name>
</gene>
<evidence type="ECO:0000313" key="3">
    <source>
        <dbReference type="Proteomes" id="UP000324897"/>
    </source>
</evidence>
<comment type="caution">
    <text evidence="2">The sequence shown here is derived from an EMBL/GenBank/DDBJ whole genome shotgun (WGS) entry which is preliminary data.</text>
</comment>
<dbReference type="Gramene" id="TVU22051">
    <property type="protein sequence ID" value="TVU22051"/>
    <property type="gene ID" value="EJB05_31727"/>
</dbReference>
<evidence type="ECO:0000256" key="1">
    <source>
        <dbReference type="SAM" id="MobiDB-lite"/>
    </source>
</evidence>
<name>A0A5J9UFL1_9POAL</name>
<proteinExistence type="predicted"/>
<accession>A0A5J9UFL1</accession>
<dbReference type="AlphaFoldDB" id="A0A5J9UFL1"/>
<feature type="compositionally biased region" description="Basic and acidic residues" evidence="1">
    <location>
        <begin position="38"/>
        <end position="47"/>
    </location>
</feature>